<evidence type="ECO:0000256" key="1">
    <source>
        <dbReference type="ARBA" id="ARBA00000385"/>
    </source>
</evidence>
<protein>
    <recommendedName>
        <fullName evidence="5">tRNA pseudouridine synthase B</fullName>
        <ecNumber evidence="5">5.4.99.25</ecNumber>
    </recommendedName>
    <alternativeName>
        <fullName evidence="5">tRNA pseudouridine(55) synthase</fullName>
        <shortName evidence="5">Psi55 synthase</shortName>
    </alternativeName>
    <alternativeName>
        <fullName evidence="5">tRNA pseudouridylate synthase</fullName>
    </alternativeName>
    <alternativeName>
        <fullName evidence="5">tRNA-uridine isomerase</fullName>
    </alternativeName>
</protein>
<dbReference type="InterPro" id="IPR020103">
    <property type="entry name" value="PsdUridine_synth_cat_dom_sf"/>
</dbReference>
<dbReference type="CDD" id="cd02573">
    <property type="entry name" value="PseudoU_synth_EcTruB"/>
    <property type="match status" value="1"/>
</dbReference>
<dbReference type="InterPro" id="IPR032819">
    <property type="entry name" value="TruB_C"/>
</dbReference>
<comment type="function">
    <text evidence="5">Responsible for synthesis of pseudouridine from uracil-55 in the psi GC loop of transfer RNAs.</text>
</comment>
<accession>A0A537J6M2</accession>
<dbReference type="Pfam" id="PF16198">
    <property type="entry name" value="TruB_C_2"/>
    <property type="match status" value="1"/>
</dbReference>
<comment type="caution">
    <text evidence="9">The sequence shown here is derived from an EMBL/GenBank/DDBJ whole genome shotgun (WGS) entry which is preliminary data.</text>
</comment>
<feature type="active site" description="Nucleophile" evidence="5">
    <location>
        <position position="38"/>
    </location>
</feature>
<dbReference type="Pfam" id="PF01509">
    <property type="entry name" value="TruB_N"/>
    <property type="match status" value="1"/>
</dbReference>
<keyword evidence="4 5" id="KW-0413">Isomerase</keyword>
<comment type="catalytic activity">
    <reaction evidence="1 5">
        <text>uridine(55) in tRNA = pseudouridine(55) in tRNA</text>
        <dbReference type="Rhea" id="RHEA:42532"/>
        <dbReference type="Rhea" id="RHEA-COMP:10101"/>
        <dbReference type="Rhea" id="RHEA-COMP:10102"/>
        <dbReference type="ChEBI" id="CHEBI:65314"/>
        <dbReference type="ChEBI" id="CHEBI:65315"/>
        <dbReference type="EC" id="5.4.99.25"/>
    </reaction>
</comment>
<dbReference type="GO" id="GO:1990481">
    <property type="term" value="P:mRNA pseudouridine synthesis"/>
    <property type="evidence" value="ECO:0007669"/>
    <property type="project" value="TreeGrafter"/>
</dbReference>
<dbReference type="GO" id="GO:0160148">
    <property type="term" value="F:tRNA pseudouridine(55) synthase activity"/>
    <property type="evidence" value="ECO:0007669"/>
    <property type="project" value="UniProtKB-EC"/>
</dbReference>
<sequence length="349" mass="36931">MDGVLIVLKPPGMTSHDVVDLVRRAAGLQRVGHTGTLDPGAAGVLVCCLGRATRLAEFLMEADKEYRVEFRWGIRTTTGDAYGEPLPAPDPPAARRPLTQAGLEAVLKRFTGEILQVPPMVSAIHHGGARLYQLARRGETVDLQPRPVTVHRIEILRFDRNRQSAFLEVACGKGTYIRKLCADVGDALGVGGYAHFMVRTRAGRFGIRDAMTLEEVAASAAGDALGDCVIPMDQAVAHLPVVDLPERSVGAAVEGGGVRHPGGRTRAPPQPARHLDRACPGGRRGTAAVQGAGRSRRGGRCSPSAASVSSPPLKDLPAERSGSRRGTSPPGTRCSRSERSTASTSAISR</sequence>
<reference evidence="9 10" key="1">
    <citation type="journal article" date="2019" name="Nat. Microbiol.">
        <title>Mediterranean grassland soil C-N compound turnover is dependent on rainfall and depth, and is mediated by genomically divergent microorganisms.</title>
        <authorList>
            <person name="Diamond S."/>
            <person name="Andeer P.F."/>
            <person name="Li Z."/>
            <person name="Crits-Christoph A."/>
            <person name="Burstein D."/>
            <person name="Anantharaman K."/>
            <person name="Lane K.R."/>
            <person name="Thomas B.C."/>
            <person name="Pan C."/>
            <person name="Northen T.R."/>
            <person name="Banfield J.F."/>
        </authorList>
    </citation>
    <scope>NUCLEOTIDE SEQUENCE [LARGE SCALE GENOMIC DNA]</scope>
    <source>
        <strain evidence="9">NP_7</strain>
    </source>
</reference>
<dbReference type="GO" id="GO:0031119">
    <property type="term" value="P:tRNA pseudouridine synthesis"/>
    <property type="evidence" value="ECO:0007669"/>
    <property type="project" value="UniProtKB-UniRule"/>
</dbReference>
<evidence type="ECO:0000256" key="2">
    <source>
        <dbReference type="ARBA" id="ARBA00005642"/>
    </source>
</evidence>
<feature type="compositionally biased region" description="Low complexity" evidence="6">
    <location>
        <begin position="340"/>
        <end position="349"/>
    </location>
</feature>
<dbReference type="EC" id="5.4.99.25" evidence="5"/>
<evidence type="ECO:0000259" key="8">
    <source>
        <dbReference type="Pfam" id="PF16198"/>
    </source>
</evidence>
<feature type="domain" description="Pseudouridine synthase II N-terminal" evidence="7">
    <location>
        <begin position="23"/>
        <end position="177"/>
    </location>
</feature>
<name>A0A537J6M2_9BACT</name>
<dbReference type="InterPro" id="IPR002501">
    <property type="entry name" value="PsdUridine_synth_N"/>
</dbReference>
<evidence type="ECO:0000256" key="6">
    <source>
        <dbReference type="SAM" id="MobiDB-lite"/>
    </source>
</evidence>
<evidence type="ECO:0000256" key="3">
    <source>
        <dbReference type="ARBA" id="ARBA00022694"/>
    </source>
</evidence>
<dbReference type="Gene3D" id="3.30.2350.10">
    <property type="entry name" value="Pseudouridine synthase"/>
    <property type="match status" value="1"/>
</dbReference>
<dbReference type="GO" id="GO:0003723">
    <property type="term" value="F:RNA binding"/>
    <property type="evidence" value="ECO:0007669"/>
    <property type="project" value="InterPro"/>
</dbReference>
<feature type="compositionally biased region" description="Low complexity" evidence="6">
    <location>
        <begin position="300"/>
        <end position="312"/>
    </location>
</feature>
<feature type="region of interest" description="Disordered" evidence="6">
    <location>
        <begin position="252"/>
        <end position="349"/>
    </location>
</feature>
<organism evidence="9 10">
    <name type="scientific">Candidatus Segetimicrobium genomatis</name>
    <dbReference type="NCBI Taxonomy" id="2569760"/>
    <lineage>
        <taxon>Bacteria</taxon>
        <taxon>Bacillati</taxon>
        <taxon>Candidatus Sysuimicrobiota</taxon>
        <taxon>Candidatus Sysuimicrobiia</taxon>
        <taxon>Candidatus Sysuimicrobiales</taxon>
        <taxon>Candidatus Segetimicrobiaceae</taxon>
        <taxon>Candidatus Segetimicrobium</taxon>
    </lineage>
</organism>
<evidence type="ECO:0000313" key="9">
    <source>
        <dbReference type="EMBL" id="TMI79214.1"/>
    </source>
</evidence>
<dbReference type="AlphaFoldDB" id="A0A537J6M2"/>
<dbReference type="PANTHER" id="PTHR13767">
    <property type="entry name" value="TRNA-PSEUDOURIDINE SYNTHASE"/>
    <property type="match status" value="1"/>
</dbReference>
<dbReference type="SUPFAM" id="SSF55120">
    <property type="entry name" value="Pseudouridine synthase"/>
    <property type="match status" value="1"/>
</dbReference>
<dbReference type="InterPro" id="IPR014780">
    <property type="entry name" value="tRNA_psdUridine_synth_TruB"/>
</dbReference>
<evidence type="ECO:0000313" key="10">
    <source>
        <dbReference type="Proteomes" id="UP000320048"/>
    </source>
</evidence>
<proteinExistence type="inferred from homology"/>
<dbReference type="NCBIfam" id="TIGR00431">
    <property type="entry name" value="TruB"/>
    <property type="match status" value="1"/>
</dbReference>
<feature type="domain" description="tRNA pseudouridylate synthase B C-terminal" evidence="8">
    <location>
        <begin position="178"/>
        <end position="236"/>
    </location>
</feature>
<dbReference type="EMBL" id="VBAO01000304">
    <property type="protein sequence ID" value="TMI79214.1"/>
    <property type="molecule type" value="Genomic_DNA"/>
</dbReference>
<dbReference type="PANTHER" id="PTHR13767:SF2">
    <property type="entry name" value="PSEUDOURIDYLATE SYNTHASE TRUB1"/>
    <property type="match status" value="1"/>
</dbReference>
<keyword evidence="3 5" id="KW-0819">tRNA processing</keyword>
<evidence type="ECO:0000259" key="7">
    <source>
        <dbReference type="Pfam" id="PF01509"/>
    </source>
</evidence>
<dbReference type="Proteomes" id="UP000320048">
    <property type="component" value="Unassembled WGS sequence"/>
</dbReference>
<dbReference type="HAMAP" id="MF_01080">
    <property type="entry name" value="TruB_bact"/>
    <property type="match status" value="1"/>
</dbReference>
<gene>
    <name evidence="5 9" type="primary">truB</name>
    <name evidence="9" type="ORF">E6H04_10965</name>
</gene>
<comment type="similarity">
    <text evidence="2 5">Belongs to the pseudouridine synthase TruB family. Type 1 subfamily.</text>
</comment>
<evidence type="ECO:0000256" key="4">
    <source>
        <dbReference type="ARBA" id="ARBA00023235"/>
    </source>
</evidence>
<evidence type="ECO:0000256" key="5">
    <source>
        <dbReference type="HAMAP-Rule" id="MF_01080"/>
    </source>
</evidence>